<dbReference type="STRING" id="73044.GCA_000725795_05260"/>
<dbReference type="RefSeq" id="WP_031183350.1">
    <property type="nucleotide sequence ID" value="NZ_CP032229.1"/>
</dbReference>
<evidence type="ECO:0000313" key="2">
    <source>
        <dbReference type="Proteomes" id="UP000292547"/>
    </source>
</evidence>
<dbReference type="OrthoDB" id="4323466at2"/>
<proteinExistence type="predicted"/>
<dbReference type="GeneID" id="300097388"/>
<sequence length="106" mass="11321">MTTYVITVPGTFTGDIEADTRARLGRALRPADPHETDLGSAEDLDTVNVNDDGTFTLHLTVEADNNKHAEQEARRLADEALKAVGLDENTAPLGPAVITGIDSQVH</sequence>
<reference evidence="1 2" key="1">
    <citation type="submission" date="2018-08" db="EMBL/GenBank/DDBJ databases">
        <title>The complete genome sequence of Streptomyces seoulensis, a pioneer strain for nickel superoxide dismutase discovery.</title>
        <authorList>
            <person name="Shin J."/>
            <person name="Lee J.-S."/>
            <person name="Lee E.-J."/>
            <person name="Youn H.-D."/>
        </authorList>
    </citation>
    <scope>NUCLEOTIDE SEQUENCE [LARGE SCALE GENOMIC DNA]</scope>
    <source>
        <strain evidence="1 2">KCTC 9819</strain>
    </source>
</reference>
<evidence type="ECO:0000313" key="1">
    <source>
        <dbReference type="EMBL" id="QBJ88931.1"/>
    </source>
</evidence>
<organism evidence="1 2">
    <name type="scientific">Streptomyces seoulensis</name>
    <dbReference type="NCBI Taxonomy" id="73044"/>
    <lineage>
        <taxon>Bacteria</taxon>
        <taxon>Bacillati</taxon>
        <taxon>Actinomycetota</taxon>
        <taxon>Actinomycetes</taxon>
        <taxon>Kitasatosporales</taxon>
        <taxon>Streptomycetaceae</taxon>
        <taxon>Streptomyces</taxon>
    </lineage>
</organism>
<dbReference type="KEGG" id="sseo:D0Z67_00355"/>
<name>A0A4P6TRY5_STRSO</name>
<gene>
    <name evidence="1" type="ORF">D0Z67_00355</name>
</gene>
<dbReference type="AlphaFoldDB" id="A0A4P6TRY5"/>
<protein>
    <submittedName>
        <fullName evidence="1">Uncharacterized protein</fullName>
    </submittedName>
</protein>
<keyword evidence="2" id="KW-1185">Reference proteome</keyword>
<dbReference type="Proteomes" id="UP000292547">
    <property type="component" value="Chromosome"/>
</dbReference>
<dbReference type="EMBL" id="CP032229">
    <property type="protein sequence ID" value="QBJ88931.1"/>
    <property type="molecule type" value="Genomic_DNA"/>
</dbReference>
<accession>A0A4P6TRY5</accession>